<dbReference type="PANTHER" id="PTHR23079:SF55">
    <property type="entry name" value="RNA-DIRECTED RNA POLYMERASE"/>
    <property type="match status" value="1"/>
</dbReference>
<organism evidence="4 5">
    <name type="scientific">Paxillus involutus ATCC 200175</name>
    <dbReference type="NCBI Taxonomy" id="664439"/>
    <lineage>
        <taxon>Eukaryota</taxon>
        <taxon>Fungi</taxon>
        <taxon>Dikarya</taxon>
        <taxon>Basidiomycota</taxon>
        <taxon>Agaricomycotina</taxon>
        <taxon>Agaricomycetes</taxon>
        <taxon>Agaricomycetidae</taxon>
        <taxon>Boletales</taxon>
        <taxon>Paxilineae</taxon>
        <taxon>Paxillaceae</taxon>
        <taxon>Paxillus</taxon>
    </lineage>
</organism>
<comment type="catalytic activity">
    <reaction evidence="1">
        <text>RNA(n) + a ribonucleoside 5'-triphosphate = RNA(n+1) + diphosphate</text>
        <dbReference type="Rhea" id="RHEA:21248"/>
        <dbReference type="Rhea" id="RHEA-COMP:14527"/>
        <dbReference type="Rhea" id="RHEA-COMP:17342"/>
        <dbReference type="ChEBI" id="CHEBI:33019"/>
        <dbReference type="ChEBI" id="CHEBI:61557"/>
        <dbReference type="ChEBI" id="CHEBI:140395"/>
        <dbReference type="EC" id="2.7.7.48"/>
    </reaction>
</comment>
<evidence type="ECO:0000313" key="4">
    <source>
        <dbReference type="EMBL" id="KIJ13767.1"/>
    </source>
</evidence>
<dbReference type="GO" id="GO:0003723">
    <property type="term" value="F:RNA binding"/>
    <property type="evidence" value="ECO:0007669"/>
    <property type="project" value="UniProtKB-KW"/>
</dbReference>
<proteinExistence type="inferred from homology"/>
<dbReference type="InterPro" id="IPR057596">
    <property type="entry name" value="RDRP_core"/>
</dbReference>
<keyword evidence="1" id="KW-0696">RNA-directed RNA polymerase</keyword>
<keyword evidence="5" id="KW-1185">Reference proteome</keyword>
<protein>
    <recommendedName>
        <fullName evidence="1">RNA-dependent RNA polymerase</fullName>
        <ecNumber evidence="1">2.7.7.48</ecNumber>
    </recommendedName>
</protein>
<evidence type="ECO:0000313" key="5">
    <source>
        <dbReference type="Proteomes" id="UP000053647"/>
    </source>
</evidence>
<dbReference type="HOGENOM" id="CLU_003387_0_0_1"/>
<dbReference type="Pfam" id="PF05183">
    <property type="entry name" value="RdRP"/>
    <property type="match status" value="1"/>
</dbReference>
<evidence type="ECO:0000259" key="3">
    <source>
        <dbReference type="Pfam" id="PF05183"/>
    </source>
</evidence>
<reference evidence="4 5" key="1">
    <citation type="submission" date="2014-06" db="EMBL/GenBank/DDBJ databases">
        <authorList>
            <consortium name="DOE Joint Genome Institute"/>
            <person name="Kuo A."/>
            <person name="Kohler A."/>
            <person name="Nagy L.G."/>
            <person name="Floudas D."/>
            <person name="Copeland A."/>
            <person name="Barry K.W."/>
            <person name="Cichocki N."/>
            <person name="Veneault-Fourrey C."/>
            <person name="LaButti K."/>
            <person name="Lindquist E.A."/>
            <person name="Lipzen A."/>
            <person name="Lundell T."/>
            <person name="Morin E."/>
            <person name="Murat C."/>
            <person name="Sun H."/>
            <person name="Tunlid A."/>
            <person name="Henrissat B."/>
            <person name="Grigoriev I.V."/>
            <person name="Hibbett D.S."/>
            <person name="Martin F."/>
            <person name="Nordberg H.P."/>
            <person name="Cantor M.N."/>
            <person name="Hua S.X."/>
        </authorList>
    </citation>
    <scope>NUCLEOTIDE SEQUENCE [LARGE SCALE GENOMIC DNA]</scope>
    <source>
        <strain evidence="4 5">ATCC 200175</strain>
    </source>
</reference>
<keyword evidence="1" id="KW-0548">Nucleotidyltransferase</keyword>
<name>A0A0C9U2F9_PAXIN</name>
<feature type="region of interest" description="Disordered" evidence="2">
    <location>
        <begin position="15"/>
        <end position="44"/>
    </location>
</feature>
<dbReference type="AlphaFoldDB" id="A0A0C9U2F9"/>
<dbReference type="EC" id="2.7.7.48" evidence="1"/>
<gene>
    <name evidence="4" type="ORF">PAXINDRAFT_135617</name>
</gene>
<keyword evidence="1" id="KW-0808">Transferase</keyword>
<dbReference type="Proteomes" id="UP000053647">
    <property type="component" value="Unassembled WGS sequence"/>
</dbReference>
<dbReference type="GO" id="GO:0030422">
    <property type="term" value="P:siRNA processing"/>
    <property type="evidence" value="ECO:0007669"/>
    <property type="project" value="TreeGrafter"/>
</dbReference>
<sequence>MWIRRKWRVSNVVNAGGFAGRPPPPARPLHPAQPRTSDAVPDTLPIGKTYVESVENLVIAGGFAGRPPPPARPLPLVRPRTSDAVPDTLPIGYDSKPQVGPRSPPPSPTHVHQSANLHASAIRPGGRERCNDDFSSELEPFYIAHSEQVQKLFDTCNLAWGTLYEIARGVTKGHWDWPLVTREKLDCLQGTNAEAAHKVGAVMRGREVPQAPVSELWAEYDREQDAILENKGRGLGGMGPWKGRDAWYGGRIQQVGRLQRTRGVFSIQLEKPEIRRSHRFARFLGSRRIFQVRVVDDLIHKHGDEVRSLLSSRKFVICGRVFVPFHAKEGSIYMMETNQNYGRITNLLEGDQFRISLKGFVDWHNPLHLNSKQPISKWSTRWALGLSTSVPTLEFDANNIFFIEDEYVSPQDWMGKPPAEKVLTDGCGWINGSALTQIMRLLKYGSRPTAIQGRIGGSKGMWLLHPDPLEQVADGPAKIWIRDSQTKIKFGDLHKLGPSQRIFDLLAPSRVTGPSRLSAQLLINLAHNGVPHQILKELMALGLKDEIHELTDWDQPHSMVAVWKGVEKAGHVIMGRVRRQLAGQARALGLGQLRPPDDQLGDDEEMDGPGVAQPLDTTSRKQYSGQPITLHESTLELLQASFHPLKLDLLFNKLESILTLVLDDYVEKFHIPVTESCEAYIIPDPYGILEEGTIHFRSSQMITNPSTGVQSDIISGDVLVSRNPTRLPSDVQKVKAVSHPKLSNYFDVIIFPIKGTRSLASYLGGGDYDGDTVMLTWCKALVENFRSSPITEAPEDLTQAFEREVEYVKDFDKRASKLPPKQAQQAFQKVLLLGLAETRVGLYSKFHDAAVFTTCLDASKTGLRVKIPVFEKDRQQWGSSKPWYAWKLEQSKGAKTKDQKPSSKRRGVPFILDVLVEEGENLRKQFLGEYRRLKDSHRDMDSEDRDLTKPWNAARSRAAQAQAAGIPGLAENLKDIETHVHASWRAFQRAAACSFTKAASSNSTSTGKDSAFVEVARDFARCPTFRGFQYFSDEDVRTLKASLAASKSLQFAFSAAFQELCTIKSRAAGNVAFTHQFAQCMSVPNAVIRTFSQAQGGDD</sequence>
<feature type="domain" description="RDRP core" evidence="3">
    <location>
        <begin position="266"/>
        <end position="895"/>
    </location>
</feature>
<accession>A0A0C9U2F9</accession>
<feature type="region of interest" description="Disordered" evidence="2">
    <location>
        <begin position="62"/>
        <end position="115"/>
    </location>
</feature>
<keyword evidence="1" id="KW-0694">RNA-binding</keyword>
<reference evidence="5" key="2">
    <citation type="submission" date="2015-01" db="EMBL/GenBank/DDBJ databases">
        <title>Evolutionary Origins and Diversification of the Mycorrhizal Mutualists.</title>
        <authorList>
            <consortium name="DOE Joint Genome Institute"/>
            <consortium name="Mycorrhizal Genomics Consortium"/>
            <person name="Kohler A."/>
            <person name="Kuo A."/>
            <person name="Nagy L.G."/>
            <person name="Floudas D."/>
            <person name="Copeland A."/>
            <person name="Barry K.W."/>
            <person name="Cichocki N."/>
            <person name="Veneault-Fourrey C."/>
            <person name="LaButti K."/>
            <person name="Lindquist E.A."/>
            <person name="Lipzen A."/>
            <person name="Lundell T."/>
            <person name="Morin E."/>
            <person name="Murat C."/>
            <person name="Riley R."/>
            <person name="Ohm R."/>
            <person name="Sun H."/>
            <person name="Tunlid A."/>
            <person name="Henrissat B."/>
            <person name="Grigoriev I.V."/>
            <person name="Hibbett D.S."/>
            <person name="Martin F."/>
        </authorList>
    </citation>
    <scope>NUCLEOTIDE SEQUENCE [LARGE SCALE GENOMIC DNA]</scope>
    <source>
        <strain evidence="5">ATCC 200175</strain>
    </source>
</reference>
<dbReference type="GO" id="GO:0031380">
    <property type="term" value="C:nuclear RNA-directed RNA polymerase complex"/>
    <property type="evidence" value="ECO:0007669"/>
    <property type="project" value="TreeGrafter"/>
</dbReference>
<dbReference type="GO" id="GO:0003968">
    <property type="term" value="F:RNA-directed RNA polymerase activity"/>
    <property type="evidence" value="ECO:0007669"/>
    <property type="project" value="UniProtKB-KW"/>
</dbReference>
<dbReference type="EMBL" id="KN819348">
    <property type="protein sequence ID" value="KIJ13767.1"/>
    <property type="molecule type" value="Genomic_DNA"/>
</dbReference>
<evidence type="ECO:0000256" key="2">
    <source>
        <dbReference type="SAM" id="MobiDB-lite"/>
    </source>
</evidence>
<dbReference type="PANTHER" id="PTHR23079">
    <property type="entry name" value="RNA-DEPENDENT RNA POLYMERASE"/>
    <property type="match status" value="1"/>
</dbReference>
<dbReference type="InterPro" id="IPR007855">
    <property type="entry name" value="RDRP"/>
</dbReference>
<feature type="region of interest" description="Disordered" evidence="2">
    <location>
        <begin position="591"/>
        <end position="618"/>
    </location>
</feature>
<comment type="similarity">
    <text evidence="1">Belongs to the RdRP family.</text>
</comment>
<evidence type="ECO:0000256" key="1">
    <source>
        <dbReference type="RuleBase" id="RU363098"/>
    </source>
</evidence>
<dbReference type="OrthoDB" id="10055769at2759"/>